<dbReference type="InterPro" id="IPR013083">
    <property type="entry name" value="Znf_RING/FYVE/PHD"/>
</dbReference>
<dbReference type="InterPro" id="IPR001841">
    <property type="entry name" value="Znf_RING"/>
</dbReference>
<feature type="region of interest" description="Disordered" evidence="5">
    <location>
        <begin position="662"/>
        <end position="684"/>
    </location>
</feature>
<evidence type="ECO:0000256" key="2">
    <source>
        <dbReference type="ARBA" id="ARBA00022771"/>
    </source>
</evidence>
<keyword evidence="2 4" id="KW-0863">Zinc-finger</keyword>
<name>A0AAD1Y5A1_EUPCR</name>
<keyword evidence="10" id="KW-1185">Reference proteome</keyword>
<accession>A0AAD1Y5A1</accession>
<evidence type="ECO:0000256" key="7">
    <source>
        <dbReference type="SAM" id="SignalP"/>
    </source>
</evidence>
<dbReference type="SUPFAM" id="SSF57850">
    <property type="entry name" value="RING/U-box"/>
    <property type="match status" value="1"/>
</dbReference>
<dbReference type="PROSITE" id="PS50089">
    <property type="entry name" value="ZF_RING_2"/>
    <property type="match status" value="1"/>
</dbReference>
<feature type="domain" description="RING-type" evidence="8">
    <location>
        <begin position="770"/>
        <end position="817"/>
    </location>
</feature>
<comment type="caution">
    <text evidence="9">The sequence shown here is derived from an EMBL/GenBank/DDBJ whole genome shotgun (WGS) entry which is preliminary data.</text>
</comment>
<dbReference type="PANTHER" id="PTHR45798">
    <property type="entry name" value="RING-H2 FINGER PROTEIN ATL61-RELATED-RELATED"/>
    <property type="match status" value="1"/>
</dbReference>
<dbReference type="SMART" id="SM00184">
    <property type="entry name" value="RING"/>
    <property type="match status" value="1"/>
</dbReference>
<keyword evidence="6" id="KW-0472">Membrane</keyword>
<dbReference type="AlphaFoldDB" id="A0AAD1Y5A1"/>
<evidence type="ECO:0000313" key="10">
    <source>
        <dbReference type="Proteomes" id="UP001295684"/>
    </source>
</evidence>
<dbReference type="PANTHER" id="PTHR45798:SF88">
    <property type="entry name" value="RING-H2 FINGER PROTEIN ATL61-RELATED"/>
    <property type="match status" value="1"/>
</dbReference>
<gene>
    <name evidence="9" type="ORF">ECRASSUSDP1_LOCUS26467</name>
</gene>
<proteinExistence type="predicted"/>
<dbReference type="Pfam" id="PF13639">
    <property type="entry name" value="zf-RING_2"/>
    <property type="match status" value="1"/>
</dbReference>
<evidence type="ECO:0000256" key="6">
    <source>
        <dbReference type="SAM" id="Phobius"/>
    </source>
</evidence>
<dbReference type="EMBL" id="CAMPGE010027281">
    <property type="protein sequence ID" value="CAI2384927.1"/>
    <property type="molecule type" value="Genomic_DNA"/>
</dbReference>
<keyword evidence="7" id="KW-0732">Signal</keyword>
<protein>
    <recommendedName>
        <fullName evidence="8">RING-type domain-containing protein</fullName>
    </recommendedName>
</protein>
<dbReference type="InterPro" id="IPR052788">
    <property type="entry name" value="RING-type_E3_ligase_ATL"/>
</dbReference>
<keyword evidence="6" id="KW-1133">Transmembrane helix</keyword>
<evidence type="ECO:0000256" key="4">
    <source>
        <dbReference type="PROSITE-ProRule" id="PRU00175"/>
    </source>
</evidence>
<evidence type="ECO:0000256" key="3">
    <source>
        <dbReference type="ARBA" id="ARBA00022833"/>
    </source>
</evidence>
<keyword evidence="3" id="KW-0862">Zinc</keyword>
<feature type="chain" id="PRO_5042050949" description="RING-type domain-containing protein" evidence="7">
    <location>
        <begin position="19"/>
        <end position="820"/>
    </location>
</feature>
<organism evidence="9 10">
    <name type="scientific">Euplotes crassus</name>
    <dbReference type="NCBI Taxonomy" id="5936"/>
    <lineage>
        <taxon>Eukaryota</taxon>
        <taxon>Sar</taxon>
        <taxon>Alveolata</taxon>
        <taxon>Ciliophora</taxon>
        <taxon>Intramacronucleata</taxon>
        <taxon>Spirotrichea</taxon>
        <taxon>Hypotrichia</taxon>
        <taxon>Euplotida</taxon>
        <taxon>Euplotidae</taxon>
        <taxon>Moneuplotes</taxon>
    </lineage>
</organism>
<feature type="transmembrane region" description="Helical" evidence="6">
    <location>
        <begin position="691"/>
        <end position="713"/>
    </location>
</feature>
<sequence length="820" mass="90300">MNLSSLILTFLVIGTSCAISMDMKVANVRNTSYFTNGDPKDCDVAVSNTIIGFYCAEQKYLFFHKIENFLDGDHSTQEVFEINPAYSHANTHKGSGDYMVTSGFGQNNSFTLTSIKDGKIYAQPWRVSDSRPINFAFDDKLFATINTYIPNGKTYWYVGLLHTNRIYAHYRQIDAPKGLALRVTDSSYNANLYFTYYVSSTSAHQIYKRSIDSEYDYSGSLVYTSIGDNCGTTIEVSSGIVAISCTSSTSSTSSFITILKESDLSIIHTQTSTSNSFSIATKIQIASFDQYHQVFYNSMKTASGTHGQISLLEVFYSKRNPSEFKTHLTESAISDDTYNSFGKYFSTISSGSVNKFYISSYLSDTSTSGVHEIEVANICSHQQTYSSSTKQCQSVSSGSVSIGLQSTSSMTCSAIDDTVSYNRLVGESVCDYGCSSLRFGKNCETCSSYMSRVGETAPSGYTWDDTTANKCKLKSGTTGLEYCSEYSQCSQCVSSGSCEYSNFQCKSTSQSISTDPENIYTQCYDNGVKEHSISHCGPSVINMRNYNSSYNVMPQNAAIPRGVLCRYKLTLDESITDTFTIETDSSSTISFQKVKDGSTTNVSKNTRRNLDENGRNLITTTSTFTVNGADSVNVLYLTNSDLSSPSFSMSSATNYYAGSSTASEPVVESNTTPSGTTEIKSDSSNTASMTGLFIAVGLIGFLIILIIACVCAWKICGKKTHVRVNNNDSNHIEINGDVINVLPREVIQKIEKCRETRYSCKADTYNLSNCVVCLDDFMNGVLVRIVPKCNHMFHSDCLTEVLRSSHRNKLYRCPLCNTKI</sequence>
<keyword evidence="1" id="KW-0479">Metal-binding</keyword>
<reference evidence="9" key="1">
    <citation type="submission" date="2023-07" db="EMBL/GenBank/DDBJ databases">
        <authorList>
            <consortium name="AG Swart"/>
            <person name="Singh M."/>
            <person name="Singh A."/>
            <person name="Seah K."/>
            <person name="Emmerich C."/>
        </authorList>
    </citation>
    <scope>NUCLEOTIDE SEQUENCE</scope>
    <source>
        <strain evidence="9">DP1</strain>
    </source>
</reference>
<evidence type="ECO:0000259" key="8">
    <source>
        <dbReference type="PROSITE" id="PS50089"/>
    </source>
</evidence>
<evidence type="ECO:0000313" key="9">
    <source>
        <dbReference type="EMBL" id="CAI2384927.1"/>
    </source>
</evidence>
<evidence type="ECO:0000256" key="1">
    <source>
        <dbReference type="ARBA" id="ARBA00022723"/>
    </source>
</evidence>
<dbReference type="Gene3D" id="3.30.40.10">
    <property type="entry name" value="Zinc/RING finger domain, C3HC4 (zinc finger)"/>
    <property type="match status" value="1"/>
</dbReference>
<dbReference type="GO" id="GO:0008270">
    <property type="term" value="F:zinc ion binding"/>
    <property type="evidence" value="ECO:0007669"/>
    <property type="project" value="UniProtKB-KW"/>
</dbReference>
<evidence type="ECO:0000256" key="5">
    <source>
        <dbReference type="SAM" id="MobiDB-lite"/>
    </source>
</evidence>
<feature type="signal peptide" evidence="7">
    <location>
        <begin position="1"/>
        <end position="18"/>
    </location>
</feature>
<keyword evidence="6" id="KW-0812">Transmembrane</keyword>
<dbReference type="Proteomes" id="UP001295684">
    <property type="component" value="Unassembled WGS sequence"/>
</dbReference>